<dbReference type="InterPro" id="IPR050068">
    <property type="entry name" value="MurA_subfamily"/>
</dbReference>
<evidence type="ECO:0000256" key="15">
    <source>
        <dbReference type="ARBA" id="ARBA00047527"/>
    </source>
</evidence>
<sequence>MEDALVIRGGNTLKGEVVLSGAKNVALKAIIAALLFDSKVVIQNVPRINDVIELVHLITKLGAHAEFTEKNTLEIDSSKLTSNRVDLLHASKIRVSFLLFAPLLHRFKECYIPNPGGCRIGERSIARITKGMRSLGIKVAYDSKNGYYKATMPKLPSGSYKFEKQTHTGTELLILLSVLGNKKIVIDNAALEPEIDWLTSFLNKAGAKIIRKGKRITIEGVEKLVQQKPYRIPSDRNEAVTFAILAIASKGDITVGPISEAVLSSFIDALKETGAGVENLSDNRIRFFYKKEIKPVSIVTDAHPKFMTDWQSTWAVLMTQASGTSTIHERVFEGRFGYVEELKKLGADIEFIDKKVSNPEKFYHFNYQNNRKHRQAIQIKGQQALHNGVLHITDLRAGATLAIASLIVNGESIVEGASTLERGYEDFPEKIRALGGNIKKV</sequence>
<evidence type="ECO:0000313" key="18">
    <source>
        <dbReference type="Proteomes" id="UP000178558"/>
    </source>
</evidence>
<dbReference type="CDD" id="cd01555">
    <property type="entry name" value="UdpNAET"/>
    <property type="match status" value="1"/>
</dbReference>
<dbReference type="Proteomes" id="UP000178558">
    <property type="component" value="Unassembled WGS sequence"/>
</dbReference>
<comment type="pathway">
    <text evidence="2">Cell wall biogenesis; peptidoglycan biosynthesis.</text>
</comment>
<dbReference type="InterPro" id="IPR036968">
    <property type="entry name" value="Enolpyruvate_Tfrase_sf"/>
</dbReference>
<evidence type="ECO:0000256" key="13">
    <source>
        <dbReference type="ARBA" id="ARBA00042443"/>
    </source>
</evidence>
<evidence type="ECO:0000256" key="9">
    <source>
        <dbReference type="ARBA" id="ARBA00023316"/>
    </source>
</evidence>
<keyword evidence="4" id="KW-0132">Cell division</keyword>
<proteinExistence type="inferred from homology"/>
<dbReference type="GO" id="GO:0008360">
    <property type="term" value="P:regulation of cell shape"/>
    <property type="evidence" value="ECO:0007669"/>
    <property type="project" value="UniProtKB-KW"/>
</dbReference>
<feature type="domain" description="Enolpyruvate transferase" evidence="16">
    <location>
        <begin position="8"/>
        <end position="430"/>
    </location>
</feature>
<evidence type="ECO:0000256" key="3">
    <source>
        <dbReference type="ARBA" id="ARBA00022490"/>
    </source>
</evidence>
<reference evidence="17 18" key="1">
    <citation type="journal article" date="2016" name="Nat. Commun.">
        <title>Thousands of microbial genomes shed light on interconnected biogeochemical processes in an aquifer system.</title>
        <authorList>
            <person name="Anantharaman K."/>
            <person name="Brown C.T."/>
            <person name="Hug L.A."/>
            <person name="Sharon I."/>
            <person name="Castelle C.J."/>
            <person name="Probst A.J."/>
            <person name="Thomas B.C."/>
            <person name="Singh A."/>
            <person name="Wilkins M.J."/>
            <person name="Karaoz U."/>
            <person name="Brodie E.L."/>
            <person name="Williams K.H."/>
            <person name="Hubbard S.S."/>
            <person name="Banfield J.F."/>
        </authorList>
    </citation>
    <scope>NUCLEOTIDE SEQUENCE [LARGE SCALE GENOMIC DNA]</scope>
</reference>
<evidence type="ECO:0000256" key="14">
    <source>
        <dbReference type="ARBA" id="ARBA00042842"/>
    </source>
</evidence>
<dbReference type="EMBL" id="MGAQ01000015">
    <property type="protein sequence ID" value="OGK50625.1"/>
    <property type="molecule type" value="Genomic_DNA"/>
</dbReference>
<evidence type="ECO:0000256" key="10">
    <source>
        <dbReference type="ARBA" id="ARBA00038367"/>
    </source>
</evidence>
<keyword evidence="8" id="KW-0131">Cell cycle</keyword>
<evidence type="ECO:0000259" key="16">
    <source>
        <dbReference type="Pfam" id="PF00275"/>
    </source>
</evidence>
<keyword evidence="3" id="KW-0963">Cytoplasm</keyword>
<dbReference type="GO" id="GO:0019277">
    <property type="term" value="P:UDP-N-acetylgalactosamine biosynthetic process"/>
    <property type="evidence" value="ECO:0007669"/>
    <property type="project" value="InterPro"/>
</dbReference>
<comment type="similarity">
    <text evidence="10">Belongs to the EPSP synthase family. MurA subfamily.</text>
</comment>
<dbReference type="PANTHER" id="PTHR43783:SF1">
    <property type="entry name" value="UDP-N-ACETYLGLUCOSAMINE 1-CARBOXYVINYLTRANSFERASE"/>
    <property type="match status" value="1"/>
</dbReference>
<dbReference type="EC" id="2.5.1.7" evidence="11"/>
<dbReference type="InterPro" id="IPR005750">
    <property type="entry name" value="UDP_GlcNAc_COvinyl_MurA"/>
</dbReference>
<keyword evidence="9" id="KW-0961">Cell wall biogenesis/degradation</keyword>
<evidence type="ECO:0000313" key="17">
    <source>
        <dbReference type="EMBL" id="OGK50625.1"/>
    </source>
</evidence>
<gene>
    <name evidence="17" type="ORF">A3B50_02485</name>
</gene>
<comment type="caution">
    <text evidence="17">The sequence shown here is derived from an EMBL/GenBank/DDBJ whole genome shotgun (WGS) entry which is preliminary data.</text>
</comment>
<dbReference type="NCBIfam" id="NF006873">
    <property type="entry name" value="PRK09369.1"/>
    <property type="match status" value="1"/>
</dbReference>
<dbReference type="InterPro" id="IPR001986">
    <property type="entry name" value="Enolpyruvate_Tfrase_dom"/>
</dbReference>
<comment type="subcellular location">
    <subcellularLocation>
        <location evidence="1">Cytoplasm</location>
    </subcellularLocation>
</comment>
<evidence type="ECO:0000256" key="11">
    <source>
        <dbReference type="ARBA" id="ARBA00039108"/>
    </source>
</evidence>
<keyword evidence="7" id="KW-0573">Peptidoglycan synthesis</keyword>
<dbReference type="SUPFAM" id="SSF55205">
    <property type="entry name" value="EPT/RTPC-like"/>
    <property type="match status" value="1"/>
</dbReference>
<keyword evidence="6" id="KW-0133">Cell shape</keyword>
<evidence type="ECO:0000256" key="5">
    <source>
        <dbReference type="ARBA" id="ARBA00022679"/>
    </source>
</evidence>
<dbReference type="PANTHER" id="PTHR43783">
    <property type="entry name" value="UDP-N-ACETYLGLUCOSAMINE 1-CARBOXYVINYLTRANSFERASE"/>
    <property type="match status" value="1"/>
</dbReference>
<evidence type="ECO:0000256" key="2">
    <source>
        <dbReference type="ARBA" id="ARBA00004752"/>
    </source>
</evidence>
<accession>A0A1F7J4U0</accession>
<comment type="catalytic activity">
    <reaction evidence="15">
        <text>phosphoenolpyruvate + UDP-N-acetyl-alpha-D-glucosamine = UDP-N-acetyl-3-O-(1-carboxyvinyl)-alpha-D-glucosamine + phosphate</text>
        <dbReference type="Rhea" id="RHEA:18681"/>
        <dbReference type="ChEBI" id="CHEBI:43474"/>
        <dbReference type="ChEBI" id="CHEBI:57705"/>
        <dbReference type="ChEBI" id="CHEBI:58702"/>
        <dbReference type="ChEBI" id="CHEBI:68483"/>
        <dbReference type="EC" id="2.5.1.7"/>
    </reaction>
</comment>
<dbReference type="GO" id="GO:0071555">
    <property type="term" value="P:cell wall organization"/>
    <property type="evidence" value="ECO:0007669"/>
    <property type="project" value="UniProtKB-KW"/>
</dbReference>
<dbReference type="Gene3D" id="3.65.10.10">
    <property type="entry name" value="Enolpyruvate transferase domain"/>
    <property type="match status" value="2"/>
</dbReference>
<evidence type="ECO:0000256" key="8">
    <source>
        <dbReference type="ARBA" id="ARBA00023306"/>
    </source>
</evidence>
<evidence type="ECO:0000256" key="6">
    <source>
        <dbReference type="ARBA" id="ARBA00022960"/>
    </source>
</evidence>
<organism evidence="17 18">
    <name type="scientific">Candidatus Roizmanbacteria bacterium RIFCSPLOWO2_01_FULL_40_42</name>
    <dbReference type="NCBI Taxonomy" id="1802066"/>
    <lineage>
        <taxon>Bacteria</taxon>
        <taxon>Candidatus Roizmaniibacteriota</taxon>
    </lineage>
</organism>
<evidence type="ECO:0000256" key="7">
    <source>
        <dbReference type="ARBA" id="ARBA00022984"/>
    </source>
</evidence>
<name>A0A1F7J4U0_9BACT</name>
<protein>
    <recommendedName>
        <fullName evidence="12">UDP-N-acetylglucosamine 1-carboxyvinyltransferase</fullName>
        <ecNumber evidence="11">2.5.1.7</ecNumber>
    </recommendedName>
    <alternativeName>
        <fullName evidence="13">Enoylpyruvate transferase</fullName>
    </alternativeName>
    <alternativeName>
        <fullName evidence="14">UDP-N-acetylglucosamine enolpyruvyl transferase</fullName>
    </alternativeName>
</protein>
<keyword evidence="5" id="KW-0808">Transferase</keyword>
<dbReference type="GO" id="GO:0008760">
    <property type="term" value="F:UDP-N-acetylglucosamine 1-carboxyvinyltransferase activity"/>
    <property type="evidence" value="ECO:0007669"/>
    <property type="project" value="UniProtKB-EC"/>
</dbReference>
<evidence type="ECO:0000256" key="4">
    <source>
        <dbReference type="ARBA" id="ARBA00022618"/>
    </source>
</evidence>
<evidence type="ECO:0000256" key="12">
    <source>
        <dbReference type="ARBA" id="ARBA00039754"/>
    </source>
</evidence>
<dbReference type="GO" id="GO:0051301">
    <property type="term" value="P:cell division"/>
    <property type="evidence" value="ECO:0007669"/>
    <property type="project" value="UniProtKB-KW"/>
</dbReference>
<dbReference type="GO" id="GO:0009252">
    <property type="term" value="P:peptidoglycan biosynthetic process"/>
    <property type="evidence" value="ECO:0007669"/>
    <property type="project" value="UniProtKB-KW"/>
</dbReference>
<dbReference type="InterPro" id="IPR013792">
    <property type="entry name" value="RNA3'P_cycl/enolpyr_Trfase_a/b"/>
</dbReference>
<dbReference type="Pfam" id="PF00275">
    <property type="entry name" value="EPSP_synthase"/>
    <property type="match status" value="1"/>
</dbReference>
<evidence type="ECO:0000256" key="1">
    <source>
        <dbReference type="ARBA" id="ARBA00004496"/>
    </source>
</evidence>
<dbReference type="GO" id="GO:0005737">
    <property type="term" value="C:cytoplasm"/>
    <property type="evidence" value="ECO:0007669"/>
    <property type="project" value="UniProtKB-SubCell"/>
</dbReference>
<dbReference type="AlphaFoldDB" id="A0A1F7J4U0"/>